<sequence>TINQLQRQFEELNTEKQNLEKKLEVIPELKLQVSELHRQKQELETVVREQSSELAGELGFQKMHLGKKAKELEEIREELQVRIEELEEENEHLKRQQLMEGEVKTKLREETAQLTAENMDLEEQLDQKDRWIKKLHSQIKCLEMSQKAKQTPALPKEYLGMLEYKREDEARLIQNIITDLKPKGVAVNVIPTLPAFILFMCVRHADYLNDDNKLKSLMNGIIQGVKKVVLAHQKDFESLSFWLSNTYQLLNCLKQYSGEEQFLKQSTPRQKKNCLQNFDLSEHRQILSDLAIQIYHQLISVMQKTLTPAIVPGMLEHESLQGISSMKPTGFRKRSSSLYKDSETYSISSILQELSVFYSAMSHHGMEQSLTKQAVKQLFFLIGATTFNQIMLRKDMCSCRKGMQIRCNISYLEEWLKENELQSCGAIDTLRPLAQAAWLLQVNKSTDEDAKEIAEKCTELNPVQIVKILNSYTPIDDFEKRVTSSFVRQVQSFLQEYEGATQLMLDTDYRFQVTFPFYPSSTALESLQVPSSLRLEFLTRI</sequence>
<accession>A0A3B3XZV3</accession>
<organism evidence="3 4">
    <name type="scientific">Poecilia mexicana</name>
    <dbReference type="NCBI Taxonomy" id="48701"/>
    <lineage>
        <taxon>Eukaryota</taxon>
        <taxon>Metazoa</taxon>
        <taxon>Chordata</taxon>
        <taxon>Craniata</taxon>
        <taxon>Vertebrata</taxon>
        <taxon>Euteleostomi</taxon>
        <taxon>Actinopterygii</taxon>
        <taxon>Neopterygii</taxon>
        <taxon>Teleostei</taxon>
        <taxon>Neoteleostei</taxon>
        <taxon>Acanthomorphata</taxon>
        <taxon>Ovalentaria</taxon>
        <taxon>Atherinomorphae</taxon>
        <taxon>Cyprinodontiformes</taxon>
        <taxon>Poeciliidae</taxon>
        <taxon>Poeciliinae</taxon>
        <taxon>Poecilia</taxon>
    </lineage>
</organism>
<dbReference type="GO" id="GO:0051020">
    <property type="term" value="F:GTPase binding"/>
    <property type="evidence" value="ECO:0007669"/>
    <property type="project" value="TreeGrafter"/>
</dbReference>
<keyword evidence="4" id="KW-1185">Reference proteome</keyword>
<dbReference type="AlphaFoldDB" id="A0A3B3XZV3"/>
<reference evidence="3" key="2">
    <citation type="submission" date="2025-09" db="UniProtKB">
        <authorList>
            <consortium name="Ensembl"/>
        </authorList>
    </citation>
    <scope>IDENTIFICATION</scope>
</reference>
<dbReference type="Pfam" id="PF01843">
    <property type="entry name" value="DIL"/>
    <property type="match status" value="1"/>
</dbReference>
<keyword evidence="1" id="KW-0175">Coiled coil</keyword>
<dbReference type="Proteomes" id="UP000261480">
    <property type="component" value="Unplaced"/>
</dbReference>
<dbReference type="STRING" id="48701.ENSPMEP00000020644"/>
<evidence type="ECO:0000313" key="4">
    <source>
        <dbReference type="Proteomes" id="UP000261480"/>
    </source>
</evidence>
<name>A0A3B3XZV3_9TELE</name>
<proteinExistence type="predicted"/>
<evidence type="ECO:0000256" key="1">
    <source>
        <dbReference type="SAM" id="Coils"/>
    </source>
</evidence>
<evidence type="ECO:0000259" key="2">
    <source>
        <dbReference type="PROSITE" id="PS51126"/>
    </source>
</evidence>
<protein>
    <recommendedName>
        <fullName evidence="2">Dilute domain-containing protein</fullName>
    </recommendedName>
</protein>
<evidence type="ECO:0000313" key="3">
    <source>
        <dbReference type="Ensembl" id="ENSPMEP00000020644.1"/>
    </source>
</evidence>
<dbReference type="InterPro" id="IPR037991">
    <property type="entry name" value="Myo5c_CBD"/>
</dbReference>
<dbReference type="PANTHER" id="PTHR16027:SF6">
    <property type="entry name" value="DILUTE DOMAIN-CONTAINING PROTEIN"/>
    <property type="match status" value="1"/>
</dbReference>
<dbReference type="SMART" id="SM01132">
    <property type="entry name" value="DIL"/>
    <property type="match status" value="1"/>
</dbReference>
<dbReference type="CDD" id="cd15476">
    <property type="entry name" value="Myo5c_CBD"/>
    <property type="match status" value="1"/>
</dbReference>
<dbReference type="PROSITE" id="PS51126">
    <property type="entry name" value="DILUTE"/>
    <property type="match status" value="1"/>
</dbReference>
<dbReference type="InterPro" id="IPR002710">
    <property type="entry name" value="Dilute_dom"/>
</dbReference>
<reference evidence="3" key="1">
    <citation type="submission" date="2025-08" db="UniProtKB">
        <authorList>
            <consortium name="Ensembl"/>
        </authorList>
    </citation>
    <scope>IDENTIFICATION</scope>
</reference>
<feature type="coiled-coil region" evidence="1">
    <location>
        <begin position="2"/>
        <end position="124"/>
    </location>
</feature>
<dbReference type="InterPro" id="IPR052072">
    <property type="entry name" value="Vascular_dev_regulator"/>
</dbReference>
<feature type="domain" description="Dilute" evidence="2">
    <location>
        <begin position="219"/>
        <end position="496"/>
    </location>
</feature>
<dbReference type="PANTHER" id="PTHR16027">
    <property type="entry name" value="DILUTE DOMAIN-CONTAINING PROTEIN YPR089W"/>
    <property type="match status" value="1"/>
</dbReference>
<dbReference type="Ensembl" id="ENSPMET00000030315.1">
    <property type="protein sequence ID" value="ENSPMEP00000020644.1"/>
    <property type="gene ID" value="ENSPMEG00000023904.1"/>
</dbReference>